<feature type="non-terminal residue" evidence="2">
    <location>
        <position position="1"/>
    </location>
</feature>
<dbReference type="SUPFAM" id="SSF55781">
    <property type="entry name" value="GAF domain-like"/>
    <property type="match status" value="1"/>
</dbReference>
<name>A0A0F9A674_9ZZZZ</name>
<evidence type="ECO:0000313" key="2">
    <source>
        <dbReference type="EMBL" id="KKL04970.1"/>
    </source>
</evidence>
<proteinExistence type="predicted"/>
<reference evidence="2" key="1">
    <citation type="journal article" date="2015" name="Nature">
        <title>Complex archaea that bridge the gap between prokaryotes and eukaryotes.</title>
        <authorList>
            <person name="Spang A."/>
            <person name="Saw J.H."/>
            <person name="Jorgensen S.L."/>
            <person name="Zaremba-Niedzwiedzka K."/>
            <person name="Martijn J."/>
            <person name="Lind A.E."/>
            <person name="van Eijk R."/>
            <person name="Schleper C."/>
            <person name="Guy L."/>
            <person name="Ettema T.J."/>
        </authorList>
    </citation>
    <scope>NUCLEOTIDE SEQUENCE</scope>
</reference>
<sequence>TPTNKAYRLFVQSLLHKRTEQRKRNDRLDMLINEFFARHMQLFTQELASYLNVLSVVYEPEHKVLHKSGLQALCQALDATSTEDILHVIRDFEHLSHRLESSSDWLENMNTVPQVFVGTSPITTSGTLSVIAEQFVIDDEHILLLAIGPRRMNYRRSLDFFRSFDEAVHEI</sequence>
<dbReference type="AlphaFoldDB" id="A0A0F9A674"/>
<dbReference type="GO" id="GO:0003677">
    <property type="term" value="F:DNA binding"/>
    <property type="evidence" value="ECO:0007669"/>
    <property type="project" value="InterPro"/>
</dbReference>
<protein>
    <recommendedName>
        <fullName evidence="1">Heat-inducible transcription repressor HrcA C-terminal domain-containing protein</fullName>
    </recommendedName>
</protein>
<dbReference type="Pfam" id="PF01628">
    <property type="entry name" value="HrcA"/>
    <property type="match status" value="1"/>
</dbReference>
<dbReference type="InterPro" id="IPR021153">
    <property type="entry name" value="HrcA_C"/>
</dbReference>
<organism evidence="2">
    <name type="scientific">marine sediment metagenome</name>
    <dbReference type="NCBI Taxonomy" id="412755"/>
    <lineage>
        <taxon>unclassified sequences</taxon>
        <taxon>metagenomes</taxon>
        <taxon>ecological metagenomes</taxon>
    </lineage>
</organism>
<dbReference type="EMBL" id="LAZR01044314">
    <property type="protein sequence ID" value="KKL04970.1"/>
    <property type="molecule type" value="Genomic_DNA"/>
</dbReference>
<dbReference type="InterPro" id="IPR029016">
    <property type="entry name" value="GAF-like_dom_sf"/>
</dbReference>
<gene>
    <name evidence="2" type="ORF">LCGC14_2610760</name>
</gene>
<accession>A0A0F9A674</accession>
<dbReference type="GO" id="GO:0006355">
    <property type="term" value="P:regulation of DNA-templated transcription"/>
    <property type="evidence" value="ECO:0007669"/>
    <property type="project" value="InterPro"/>
</dbReference>
<dbReference type="Gene3D" id="3.30.450.40">
    <property type="match status" value="1"/>
</dbReference>
<evidence type="ECO:0000259" key="1">
    <source>
        <dbReference type="Pfam" id="PF01628"/>
    </source>
</evidence>
<feature type="domain" description="Heat-inducible transcription repressor HrcA C-terminal" evidence="1">
    <location>
        <begin position="14"/>
        <end position="156"/>
    </location>
</feature>
<comment type="caution">
    <text evidence="2">The sequence shown here is derived from an EMBL/GenBank/DDBJ whole genome shotgun (WGS) entry which is preliminary data.</text>
</comment>